<feature type="transmembrane region" description="Helical" evidence="10">
    <location>
        <begin position="469"/>
        <end position="490"/>
    </location>
</feature>
<dbReference type="PANTHER" id="PTHR30540:SF95">
    <property type="entry name" value="POTASSIUM TRANSPORTER 10"/>
    <property type="match status" value="1"/>
</dbReference>
<feature type="transmembrane region" description="Helical" evidence="10">
    <location>
        <begin position="530"/>
        <end position="553"/>
    </location>
</feature>
<feature type="domain" description="K+ potassium transporter integral membrane" evidence="11">
    <location>
        <begin position="49"/>
        <end position="534"/>
    </location>
</feature>
<evidence type="ECO:0000256" key="8">
    <source>
        <dbReference type="ARBA" id="ARBA00023065"/>
    </source>
</evidence>
<dbReference type="OMA" id="VKRYEFQ"/>
<gene>
    <name evidence="13" type="ORF">KP509_05G008600</name>
</gene>
<comment type="function">
    <text evidence="10">Potassium transporter.</text>
</comment>
<evidence type="ECO:0000313" key="13">
    <source>
        <dbReference type="EMBL" id="KAH7436217.1"/>
    </source>
</evidence>
<dbReference type="AlphaFoldDB" id="A0A8T2UJA0"/>
<keyword evidence="3" id="KW-0813">Transport</keyword>
<evidence type="ECO:0000256" key="1">
    <source>
        <dbReference type="ARBA" id="ARBA00004141"/>
    </source>
</evidence>
<dbReference type="GO" id="GO:0016020">
    <property type="term" value="C:membrane"/>
    <property type="evidence" value="ECO:0007669"/>
    <property type="project" value="UniProtKB-SubCell"/>
</dbReference>
<dbReference type="Pfam" id="PF02705">
    <property type="entry name" value="K_trans"/>
    <property type="match status" value="1"/>
</dbReference>
<keyword evidence="9 10" id="KW-0472">Membrane</keyword>
<feature type="transmembrane region" description="Helical" evidence="10">
    <location>
        <begin position="288"/>
        <end position="306"/>
    </location>
</feature>
<evidence type="ECO:0000259" key="12">
    <source>
        <dbReference type="Pfam" id="PF22776"/>
    </source>
</evidence>
<feature type="transmembrane region" description="Helical" evidence="10">
    <location>
        <begin position="172"/>
        <end position="194"/>
    </location>
</feature>
<keyword evidence="6 10" id="KW-0630">Potassium</keyword>
<evidence type="ECO:0000256" key="9">
    <source>
        <dbReference type="ARBA" id="ARBA00023136"/>
    </source>
</evidence>
<reference evidence="13" key="1">
    <citation type="submission" date="2021-08" db="EMBL/GenBank/DDBJ databases">
        <title>WGS assembly of Ceratopteris richardii.</title>
        <authorList>
            <person name="Marchant D.B."/>
            <person name="Chen G."/>
            <person name="Jenkins J."/>
            <person name="Shu S."/>
            <person name="Leebens-Mack J."/>
            <person name="Grimwood J."/>
            <person name="Schmutz J."/>
            <person name="Soltis P."/>
            <person name="Soltis D."/>
            <person name="Chen Z.-H."/>
        </authorList>
    </citation>
    <scope>NUCLEOTIDE SEQUENCE</scope>
    <source>
        <strain evidence="13">Whitten #5841</strain>
        <tissue evidence="13">Leaf</tissue>
    </source>
</reference>
<feature type="transmembrane region" description="Helical" evidence="10">
    <location>
        <begin position="358"/>
        <end position="378"/>
    </location>
</feature>
<dbReference type="EMBL" id="CM035410">
    <property type="protein sequence ID" value="KAH7436217.1"/>
    <property type="molecule type" value="Genomic_DNA"/>
</dbReference>
<evidence type="ECO:0000256" key="4">
    <source>
        <dbReference type="ARBA" id="ARBA00022538"/>
    </source>
</evidence>
<comment type="caution">
    <text evidence="10">Lacks conserved residue(s) required for the propagation of feature annotation.</text>
</comment>
<dbReference type="NCBIfam" id="TIGR00794">
    <property type="entry name" value="kup"/>
    <property type="match status" value="1"/>
</dbReference>
<keyword evidence="14" id="KW-1185">Reference proteome</keyword>
<proteinExistence type="inferred from homology"/>
<feature type="transmembrane region" description="Helical" evidence="10">
    <location>
        <begin position="440"/>
        <end position="462"/>
    </location>
</feature>
<keyword evidence="5 10" id="KW-0812">Transmembrane</keyword>
<evidence type="ECO:0000256" key="7">
    <source>
        <dbReference type="ARBA" id="ARBA00022989"/>
    </source>
</evidence>
<dbReference type="PANTHER" id="PTHR30540">
    <property type="entry name" value="OSMOTIC STRESS POTASSIUM TRANSPORTER"/>
    <property type="match status" value="1"/>
</dbReference>
<feature type="transmembrane region" description="Helical" evidence="10">
    <location>
        <begin position="214"/>
        <end position="232"/>
    </location>
</feature>
<feature type="transmembrane region" description="Helical" evidence="10">
    <location>
        <begin position="496"/>
        <end position="518"/>
    </location>
</feature>
<evidence type="ECO:0000259" key="11">
    <source>
        <dbReference type="Pfam" id="PF02705"/>
    </source>
</evidence>
<dbReference type="Pfam" id="PF22776">
    <property type="entry name" value="K_trans_C"/>
    <property type="match status" value="1"/>
</dbReference>
<comment type="caution">
    <text evidence="13">The sequence shown here is derived from an EMBL/GenBank/DDBJ whole genome shotgun (WGS) entry which is preliminary data.</text>
</comment>
<dbReference type="EMBL" id="CM035410">
    <property type="protein sequence ID" value="KAH7436216.1"/>
    <property type="molecule type" value="Genomic_DNA"/>
</dbReference>
<keyword evidence="7 10" id="KW-1133">Transmembrane helix</keyword>
<name>A0A8T2UJA0_CERRI</name>
<feature type="transmembrane region" description="Helical" evidence="10">
    <location>
        <begin position="82"/>
        <end position="99"/>
    </location>
</feature>
<feature type="transmembrane region" description="Helical" evidence="10">
    <location>
        <begin position="318"/>
        <end position="338"/>
    </location>
</feature>
<accession>A0A8T2UJA0</accession>
<keyword evidence="4 10" id="KW-0633">Potassium transport</keyword>
<dbReference type="Proteomes" id="UP000825935">
    <property type="component" value="Chromosome 5"/>
</dbReference>
<feature type="transmembrane region" description="Helical" evidence="10">
    <location>
        <begin position="239"/>
        <end position="261"/>
    </location>
</feature>
<evidence type="ECO:0000313" key="14">
    <source>
        <dbReference type="Proteomes" id="UP000825935"/>
    </source>
</evidence>
<dbReference type="InterPro" id="IPR053952">
    <property type="entry name" value="K_trans_C"/>
</dbReference>
<feature type="domain" description="K+ potassium transporter C-terminal" evidence="12">
    <location>
        <begin position="548"/>
        <end position="787"/>
    </location>
</feature>
<dbReference type="GO" id="GO:0015079">
    <property type="term" value="F:potassium ion transmembrane transporter activity"/>
    <property type="evidence" value="ECO:0007669"/>
    <property type="project" value="UniProtKB-UniRule"/>
</dbReference>
<organism evidence="13 14">
    <name type="scientific">Ceratopteris richardii</name>
    <name type="common">Triangle waterfern</name>
    <dbReference type="NCBI Taxonomy" id="49495"/>
    <lineage>
        <taxon>Eukaryota</taxon>
        <taxon>Viridiplantae</taxon>
        <taxon>Streptophyta</taxon>
        <taxon>Embryophyta</taxon>
        <taxon>Tracheophyta</taxon>
        <taxon>Polypodiopsida</taxon>
        <taxon>Polypodiidae</taxon>
        <taxon>Polypodiales</taxon>
        <taxon>Pteridineae</taxon>
        <taxon>Pteridaceae</taxon>
        <taxon>Parkerioideae</taxon>
        <taxon>Ceratopteris</taxon>
    </lineage>
</organism>
<protein>
    <recommendedName>
        <fullName evidence="10">Potassium transporter</fullName>
    </recommendedName>
</protein>
<comment type="subcellular location">
    <subcellularLocation>
        <location evidence="1 10">Membrane</location>
        <topology evidence="1 10">Multi-pass membrane protein</topology>
    </subcellularLocation>
</comment>
<evidence type="ECO:0000256" key="6">
    <source>
        <dbReference type="ARBA" id="ARBA00022958"/>
    </source>
</evidence>
<evidence type="ECO:0000256" key="5">
    <source>
        <dbReference type="ARBA" id="ARBA00022692"/>
    </source>
</evidence>
<feature type="transmembrane region" description="Helical" evidence="10">
    <location>
        <begin position="573"/>
        <end position="591"/>
    </location>
</feature>
<evidence type="ECO:0000256" key="10">
    <source>
        <dbReference type="RuleBase" id="RU321113"/>
    </source>
</evidence>
<feature type="transmembrane region" description="Helical" evidence="10">
    <location>
        <begin position="415"/>
        <end position="434"/>
    </location>
</feature>
<dbReference type="InterPro" id="IPR053951">
    <property type="entry name" value="K_trans_N"/>
</dbReference>
<comment type="similarity">
    <text evidence="2 10">Belongs to the HAK/KUP transporter (TC 2.A.72.3) family.</text>
</comment>
<evidence type="ECO:0000256" key="3">
    <source>
        <dbReference type="ARBA" id="ARBA00022448"/>
    </source>
</evidence>
<dbReference type="InterPro" id="IPR003855">
    <property type="entry name" value="K+_transporter"/>
</dbReference>
<dbReference type="OrthoDB" id="504708at2759"/>
<keyword evidence="8 10" id="KW-0406">Ion transport</keyword>
<sequence length="790" mass="87757">MAEASQPPTAGNLFELNMRLDQPLDAEAEQLPSSAEPKAPSAFTTLRFAFQSLGIVYGDLGTSPLYVYHSTFPDGLTEKEDLMGALSLIIYLLLLIPLLKYTFIVMKANDNGQGGTFSLYSLICRHARVDTIPSQHWTDRMLTTYQSHVLDEKSVAGKTKHWLEENTYAQKLLVLLVLFGTSMLIGDGLLTPAISVLSSVGGIQVNKPQVNDDWVLALACIILVLLFSVQRFGTGKVGWFFAPAVFVWFLSIGLIGIYNIVKHDPVVLKAFLPKYIFRYFQGHAKKSWVSLGGILLSITGTEALYADVGHFTVSSVQIAFPFFVLPCLLASYVGQAAYLSKHPGDVTHAFYRSIPEPVYWPMFVVATVAAIIASQATITATFATIKQAVALGCFPRVKLVFTSSKHLGQVYIPEINWILMVLCIIITAGFRGTIQIGNAYGIAVVALMLVTTMLMILVMLLVWRTNLFFIILFATVFMAVELVLLSSVLFKFKQGGWAPLVIGGLCLAVMFTWHYGMLKKYEVEQQNKVPVSWILGLGPCLGLVRVPGIGFIYSELAHGVPSIFSHFMTHLPAIHAVVVFVCVKYLPVNIVPEEERFLFRRIGPKEFRLYRCVARYGYRDLHKRDDKFEDNLISNLSLYIMQNCPSESTSVYDEGSVSHVVESPLLPDGQSTTGMQSIRELSSGTNSIEITSPAHTSKNTTQRVRFAIEQVESETEVEDEDVAFLQEARRAGIVHILGDVVIKAKSHSNIGKKFLIDYMYALLQRICRENSAALNIPHENLLNVGQVYFV</sequence>
<evidence type="ECO:0000256" key="2">
    <source>
        <dbReference type="ARBA" id="ARBA00008440"/>
    </source>
</evidence>